<protein>
    <submittedName>
        <fullName evidence="2">Uncharacterized protein</fullName>
    </submittedName>
</protein>
<evidence type="ECO:0000313" key="2">
    <source>
        <dbReference type="EMBL" id="GMI24374.1"/>
    </source>
</evidence>
<evidence type="ECO:0000256" key="1">
    <source>
        <dbReference type="SAM" id="MobiDB-lite"/>
    </source>
</evidence>
<proteinExistence type="predicted"/>
<accession>A0ABQ6MDT3</accession>
<comment type="caution">
    <text evidence="2">The sequence shown here is derived from an EMBL/GenBank/DDBJ whole genome shotgun (WGS) entry which is preliminary data.</text>
</comment>
<organism evidence="2 3">
    <name type="scientific">Tetraparma gracilis</name>
    <dbReference type="NCBI Taxonomy" id="2962635"/>
    <lineage>
        <taxon>Eukaryota</taxon>
        <taxon>Sar</taxon>
        <taxon>Stramenopiles</taxon>
        <taxon>Ochrophyta</taxon>
        <taxon>Bolidophyceae</taxon>
        <taxon>Parmales</taxon>
        <taxon>Triparmaceae</taxon>
        <taxon>Tetraparma</taxon>
    </lineage>
</organism>
<dbReference type="Proteomes" id="UP001165060">
    <property type="component" value="Unassembled WGS sequence"/>
</dbReference>
<keyword evidence="3" id="KW-1185">Reference proteome</keyword>
<gene>
    <name evidence="2" type="ORF">TeGR_g4659</name>
</gene>
<name>A0ABQ6MDT3_9STRA</name>
<sequence length="363" mass="40433">MWYCNSTLGHDISAGQNSATLQLLTQHAKSPAYEIWVISTVVRAFSSLRPQKKIDGKKMTTAAEAFLTKLFNIKETCNMQYSDISKPLETDASVLSQSSMLMTPSIMPAKAKHIGDMSTSQKLKQISASVMTIEKQGTKRKSKRGPSEDRDAHEWEEHFGKDEDDDEGGGGRVSPMGLVFREDTYLPALSCIELLADEAFLTIVARPTDWENLALKSTLAGLRIMLDPGVTAVTPFAAESYFMICEALCVLYHLRAYIDQNPEQSYAGAEALKAMERDVLVQHMKNARERCVAVSKLYVANKRKADGLVLLVDMELEVKPTRNAVCIRKMKPLKVGAKKASFKMEEDWFSDYIAWLEGGGQTQ</sequence>
<reference evidence="2 3" key="1">
    <citation type="journal article" date="2023" name="Commun. Biol.">
        <title>Genome analysis of Parmales, the sister group of diatoms, reveals the evolutionary specialization of diatoms from phago-mixotrophs to photoautotrophs.</title>
        <authorList>
            <person name="Ban H."/>
            <person name="Sato S."/>
            <person name="Yoshikawa S."/>
            <person name="Yamada K."/>
            <person name="Nakamura Y."/>
            <person name="Ichinomiya M."/>
            <person name="Sato N."/>
            <person name="Blanc-Mathieu R."/>
            <person name="Endo H."/>
            <person name="Kuwata A."/>
            <person name="Ogata H."/>
        </authorList>
    </citation>
    <scope>NUCLEOTIDE SEQUENCE [LARGE SCALE GENOMIC DNA]</scope>
</reference>
<dbReference type="EMBL" id="BRYB01002711">
    <property type="protein sequence ID" value="GMI24374.1"/>
    <property type="molecule type" value="Genomic_DNA"/>
</dbReference>
<feature type="region of interest" description="Disordered" evidence="1">
    <location>
        <begin position="134"/>
        <end position="173"/>
    </location>
</feature>
<feature type="compositionally biased region" description="Basic and acidic residues" evidence="1">
    <location>
        <begin position="145"/>
        <end position="161"/>
    </location>
</feature>
<evidence type="ECO:0000313" key="3">
    <source>
        <dbReference type="Proteomes" id="UP001165060"/>
    </source>
</evidence>